<reference evidence="1 2" key="1">
    <citation type="submission" date="2012-03" db="EMBL/GenBank/DDBJ databases">
        <title>The Genome Sequence of Bartonella washoensis 085-0475.</title>
        <authorList>
            <consortium name="The Broad Institute Genome Sequencing Platform"/>
            <consortium name="The Broad Institute Genome Sequencing Center for Infectious Disease"/>
            <person name="Feldgarden M."/>
            <person name="Kirby J."/>
            <person name="Kosoy M."/>
            <person name="Birtles R."/>
            <person name="Probert W.S."/>
            <person name="Chiaraviglio L."/>
            <person name="Young S.K."/>
            <person name="Zeng Q."/>
            <person name="Gargeya S."/>
            <person name="Fitzgerald M."/>
            <person name="Haas B."/>
            <person name="Abouelleil A."/>
            <person name="Alvarado L."/>
            <person name="Arachchi H.M."/>
            <person name="Berlin A."/>
            <person name="Chapman S.B."/>
            <person name="Gearin G."/>
            <person name="Goldberg J."/>
            <person name="Griggs A."/>
            <person name="Gujja S."/>
            <person name="Hansen M."/>
            <person name="Heiman D."/>
            <person name="Howarth C."/>
            <person name="Larimer J."/>
            <person name="Lui A."/>
            <person name="MacDonald P.J.P."/>
            <person name="McCowen C."/>
            <person name="Montmayeur A."/>
            <person name="Murphy C."/>
            <person name="Neiman D."/>
            <person name="Pearson M."/>
            <person name="Priest M."/>
            <person name="Roberts A."/>
            <person name="Saif S."/>
            <person name="Shea T."/>
            <person name="Sisk P."/>
            <person name="Stolte C."/>
            <person name="Sykes S."/>
            <person name="Wortman J."/>
            <person name="Nusbaum C."/>
            <person name="Birren B."/>
        </authorList>
    </citation>
    <scope>NUCLEOTIDE SEQUENCE [LARGE SCALE GENOMIC DNA]</scope>
    <source>
        <strain evidence="1 2">085-0475</strain>
    </source>
</reference>
<proteinExistence type="predicted"/>
<dbReference type="HOGENOM" id="CLU_3266304_0_0_5"/>
<dbReference type="AlphaFoldDB" id="J0QB63"/>
<dbReference type="EMBL" id="AILX01000040">
    <property type="protein sequence ID" value="EJF82566.1"/>
    <property type="molecule type" value="Genomic_DNA"/>
</dbReference>
<protein>
    <submittedName>
        <fullName evidence="1">Uncharacterized protein</fullName>
    </submittedName>
</protein>
<dbReference type="STRING" id="1094564.MCW_01633"/>
<name>J0QB63_9HYPH</name>
<organism evidence="1 2">
    <name type="scientific">Cardidatus Bartonella washoeensis 085-0475</name>
    <dbReference type="NCBI Taxonomy" id="1094564"/>
    <lineage>
        <taxon>Bacteria</taxon>
        <taxon>Pseudomonadati</taxon>
        <taxon>Pseudomonadota</taxon>
        <taxon>Alphaproteobacteria</taxon>
        <taxon>Hyphomicrobiales</taxon>
        <taxon>Bartonellaceae</taxon>
        <taxon>Bartonella</taxon>
    </lineage>
</organism>
<evidence type="ECO:0000313" key="1">
    <source>
        <dbReference type="EMBL" id="EJF82566.1"/>
    </source>
</evidence>
<dbReference type="Proteomes" id="UP000002646">
    <property type="component" value="Unassembled WGS sequence"/>
</dbReference>
<evidence type="ECO:0000313" key="2">
    <source>
        <dbReference type="Proteomes" id="UP000002646"/>
    </source>
</evidence>
<accession>J0QB63</accession>
<dbReference type="PATRIC" id="fig|1094564.3.peg.1883"/>
<sequence>MGFPMAGTLVQMLAAQFPNVHAVLVMNAPGYPDALLQERLG</sequence>
<comment type="caution">
    <text evidence="1">The sequence shown here is derived from an EMBL/GenBank/DDBJ whole genome shotgun (WGS) entry which is preliminary data.</text>
</comment>
<gene>
    <name evidence="1" type="ORF">MCW_01633</name>
</gene>